<dbReference type="PANTHER" id="PTHR43586">
    <property type="entry name" value="CYSTEINE DESULFURASE"/>
    <property type="match status" value="1"/>
</dbReference>
<dbReference type="SUPFAM" id="SSF53383">
    <property type="entry name" value="PLP-dependent transferases"/>
    <property type="match status" value="1"/>
</dbReference>
<proteinExistence type="inferred from homology"/>
<dbReference type="Gene3D" id="3.90.1150.10">
    <property type="entry name" value="Aspartate Aminotransferase, domain 1"/>
    <property type="match status" value="1"/>
</dbReference>
<name>A0A5M6DF54_9BACT</name>
<dbReference type="EC" id="2.8.1.7" evidence="3"/>
<comment type="caution">
    <text evidence="7">The sequence shown here is derived from an EMBL/GenBank/DDBJ whole genome shotgun (WGS) entry which is preliminary data.</text>
</comment>
<dbReference type="InterPro" id="IPR016454">
    <property type="entry name" value="Cysteine_dSase"/>
</dbReference>
<dbReference type="PIRSF" id="PIRSF005572">
    <property type="entry name" value="NifS"/>
    <property type="match status" value="1"/>
</dbReference>
<sequence length="395" mass="42755">MTQRIYLDHAATRFPKPAVVLDAMRSYSQTEEAAAGRGAYRRSQEASQFIWRLRREIAEWIDAESEHEISLHSGGTAALNAAILGYLQPGDHVVTTAAEHNSVLRPLHHLAGQGTIQWTVVPVDASGRVEPTELLSAVRSDTRMVAVLHAGNVNGIVQPIREIGTRLREEHRGDHKPAFLCDAAQTFGHLPLSVRQCHIDLLAAPGHKGGCGPLGTGFLYASLNVHAHLRPTLFGGTGNNSESLDMPLEYPIALEAGNMNVPALVGWLAGLQDRRSETPAAEHLEASSARLRGLAQRLYRELHEIPGIRLIGQPEHVQLPVASLCIDGIAAGELAMILDTEFGIEVRSGLHCAALIHAALQSPDDGTLRISCGEETSDEELRRLVDALREITAGD</sequence>
<dbReference type="RefSeq" id="WP_150075208.1">
    <property type="nucleotide sequence ID" value="NZ_VWOX01000002.1"/>
</dbReference>
<dbReference type="InterPro" id="IPR000192">
    <property type="entry name" value="Aminotrans_V_dom"/>
</dbReference>
<evidence type="ECO:0000313" key="8">
    <source>
        <dbReference type="Proteomes" id="UP000324479"/>
    </source>
</evidence>
<comment type="catalytic activity">
    <reaction evidence="5">
        <text>(sulfur carrier)-H + L-cysteine = (sulfur carrier)-SH + L-alanine</text>
        <dbReference type="Rhea" id="RHEA:43892"/>
        <dbReference type="Rhea" id="RHEA-COMP:14737"/>
        <dbReference type="Rhea" id="RHEA-COMP:14739"/>
        <dbReference type="ChEBI" id="CHEBI:29917"/>
        <dbReference type="ChEBI" id="CHEBI:35235"/>
        <dbReference type="ChEBI" id="CHEBI:57972"/>
        <dbReference type="ChEBI" id="CHEBI:64428"/>
        <dbReference type="EC" id="2.8.1.7"/>
    </reaction>
</comment>
<keyword evidence="4" id="KW-0663">Pyridoxal phosphate</keyword>
<dbReference type="InterPro" id="IPR015421">
    <property type="entry name" value="PyrdxlP-dep_Trfase_major"/>
</dbReference>
<dbReference type="PANTHER" id="PTHR43586:SF4">
    <property type="entry name" value="ISOPENICILLIN N EPIMERASE"/>
    <property type="match status" value="1"/>
</dbReference>
<evidence type="ECO:0000256" key="3">
    <source>
        <dbReference type="ARBA" id="ARBA00012239"/>
    </source>
</evidence>
<dbReference type="Gene3D" id="3.40.640.10">
    <property type="entry name" value="Type I PLP-dependent aspartate aminotransferase-like (Major domain)"/>
    <property type="match status" value="1"/>
</dbReference>
<evidence type="ECO:0000259" key="6">
    <source>
        <dbReference type="Pfam" id="PF00266"/>
    </source>
</evidence>
<accession>A0A5M6DF54</accession>
<reference evidence="7 8" key="1">
    <citation type="submission" date="2019-08" db="EMBL/GenBank/DDBJ databases">
        <authorList>
            <person name="Dhanesh K."/>
            <person name="Kumar G."/>
            <person name="Sasikala C."/>
            <person name="Venkata Ramana C."/>
        </authorList>
    </citation>
    <scope>NUCLEOTIDE SEQUENCE [LARGE SCALE GENOMIC DNA]</scope>
    <source>
        <strain evidence="7 8">JC645</strain>
    </source>
</reference>
<dbReference type="AlphaFoldDB" id="A0A5M6DF54"/>
<dbReference type="InterPro" id="IPR015424">
    <property type="entry name" value="PyrdxlP-dep_Trfase"/>
</dbReference>
<evidence type="ECO:0000256" key="2">
    <source>
        <dbReference type="ARBA" id="ARBA00010447"/>
    </source>
</evidence>
<comment type="cofactor">
    <cofactor evidence="1">
        <name>pyridoxal 5'-phosphate</name>
        <dbReference type="ChEBI" id="CHEBI:597326"/>
    </cofactor>
</comment>
<gene>
    <name evidence="7" type="ORF">FYK55_04745</name>
</gene>
<dbReference type="GO" id="GO:0031071">
    <property type="term" value="F:cysteine desulfurase activity"/>
    <property type="evidence" value="ECO:0007669"/>
    <property type="project" value="UniProtKB-EC"/>
</dbReference>
<organism evidence="7 8">
    <name type="scientific">Roseiconus nitratireducens</name>
    <dbReference type="NCBI Taxonomy" id="2605748"/>
    <lineage>
        <taxon>Bacteria</taxon>
        <taxon>Pseudomonadati</taxon>
        <taxon>Planctomycetota</taxon>
        <taxon>Planctomycetia</taxon>
        <taxon>Pirellulales</taxon>
        <taxon>Pirellulaceae</taxon>
        <taxon>Roseiconus</taxon>
    </lineage>
</organism>
<keyword evidence="8" id="KW-1185">Reference proteome</keyword>
<dbReference type="EMBL" id="VWOX01000002">
    <property type="protein sequence ID" value="KAA5546201.1"/>
    <property type="molecule type" value="Genomic_DNA"/>
</dbReference>
<keyword evidence="7" id="KW-0032">Aminotransferase</keyword>
<evidence type="ECO:0000256" key="5">
    <source>
        <dbReference type="ARBA" id="ARBA00050776"/>
    </source>
</evidence>
<evidence type="ECO:0000256" key="4">
    <source>
        <dbReference type="ARBA" id="ARBA00022898"/>
    </source>
</evidence>
<keyword evidence="7" id="KW-0808">Transferase</keyword>
<evidence type="ECO:0000313" key="7">
    <source>
        <dbReference type="EMBL" id="KAA5546201.1"/>
    </source>
</evidence>
<protein>
    <recommendedName>
        <fullName evidence="3">cysteine desulfurase</fullName>
        <ecNumber evidence="3">2.8.1.7</ecNumber>
    </recommendedName>
</protein>
<evidence type="ECO:0000256" key="1">
    <source>
        <dbReference type="ARBA" id="ARBA00001933"/>
    </source>
</evidence>
<dbReference type="Pfam" id="PF00266">
    <property type="entry name" value="Aminotran_5"/>
    <property type="match status" value="1"/>
</dbReference>
<comment type="similarity">
    <text evidence="2">Belongs to the class-V pyridoxal-phosphate-dependent aminotransferase family. Csd subfamily.</text>
</comment>
<feature type="domain" description="Aminotransferase class V" evidence="6">
    <location>
        <begin position="5"/>
        <end position="384"/>
    </location>
</feature>
<dbReference type="GO" id="GO:0008483">
    <property type="term" value="F:transaminase activity"/>
    <property type="evidence" value="ECO:0007669"/>
    <property type="project" value="UniProtKB-KW"/>
</dbReference>
<dbReference type="Proteomes" id="UP000324479">
    <property type="component" value="Unassembled WGS sequence"/>
</dbReference>
<dbReference type="InterPro" id="IPR015422">
    <property type="entry name" value="PyrdxlP-dep_Trfase_small"/>
</dbReference>